<comment type="caution">
    <text evidence="2">The sequence shown here is derived from an EMBL/GenBank/DDBJ whole genome shotgun (WGS) entry which is preliminary data.</text>
</comment>
<dbReference type="EMBL" id="JAYGHX010000001">
    <property type="protein sequence ID" value="MEA5389727.1"/>
    <property type="molecule type" value="Genomic_DNA"/>
</dbReference>
<proteinExistence type="predicted"/>
<feature type="compositionally biased region" description="Polar residues" evidence="1">
    <location>
        <begin position="155"/>
        <end position="166"/>
    </location>
</feature>
<accession>A0ABU5RPW4</accession>
<name>A0ABU5RPW4_9CYAN</name>
<reference evidence="2 3" key="1">
    <citation type="submission" date="2023-12" db="EMBL/GenBank/DDBJ databases">
        <title>Baltic Sea Cyanobacteria.</title>
        <authorList>
            <person name="Delbaje E."/>
            <person name="Fewer D.P."/>
            <person name="Shishido T.K."/>
        </authorList>
    </citation>
    <scope>NUCLEOTIDE SEQUENCE [LARGE SCALE GENOMIC DNA]</scope>
    <source>
        <strain evidence="2 3">UHCC 0139</strain>
    </source>
</reference>
<sequence length="421" mass="46053">MNDLPYLDNPLDGQQEAPPYVFKGIQSHYFKLKAEARDLESFCSRYLNPASNSFTYWPLSSLPLLGAGFGRPFVVLGVLFYPDMRSGSFHPERSTRQHEVFFSFPVVRFNNGFPDKICWVYPFICVDNIRSAITGREVIGLSKLVGRFDCLDSRPSGTSHSPSRDSLSGELFGDDTDSMGISVPTYMRYGHDIHEQMLPIIRVQADPKFQPEGLPDAQATDLQEPPILDRAAVEAGAGIGPFGQGPEAASSGALLNSIAELVHGFTFLSPKLAINSLKQTRSSVDPAYSDHQALIETVWQSENVRQLRFWGLGHFRIQIFNHAGLPLVNQLGLGEHKRDGDFIELVGLGSSYSLSADLRMVSSSVLAEASGAESTTGSTLLRDLTTIPMACLSLTADMADAYVQWAGLSVSLARQALGLKS</sequence>
<gene>
    <name evidence="2" type="ORF">VB738_00505</name>
</gene>
<evidence type="ECO:0000256" key="1">
    <source>
        <dbReference type="SAM" id="MobiDB-lite"/>
    </source>
</evidence>
<dbReference type="InterPro" id="IPR023375">
    <property type="entry name" value="ADC_dom_sf"/>
</dbReference>
<feature type="region of interest" description="Disordered" evidence="1">
    <location>
        <begin position="154"/>
        <end position="173"/>
    </location>
</feature>
<dbReference type="RefSeq" id="WP_323303865.1">
    <property type="nucleotide sequence ID" value="NZ_JAYGHX010000001.1"/>
</dbReference>
<organism evidence="2 3">
    <name type="scientific">Cyanobium gracile UHCC 0139</name>
    <dbReference type="NCBI Taxonomy" id="3110308"/>
    <lineage>
        <taxon>Bacteria</taxon>
        <taxon>Bacillati</taxon>
        <taxon>Cyanobacteriota</taxon>
        <taxon>Cyanophyceae</taxon>
        <taxon>Synechococcales</taxon>
        <taxon>Prochlorococcaceae</taxon>
        <taxon>Cyanobium</taxon>
    </lineage>
</organism>
<evidence type="ECO:0000313" key="3">
    <source>
        <dbReference type="Proteomes" id="UP001304461"/>
    </source>
</evidence>
<evidence type="ECO:0000313" key="2">
    <source>
        <dbReference type="EMBL" id="MEA5389727.1"/>
    </source>
</evidence>
<dbReference type="Proteomes" id="UP001304461">
    <property type="component" value="Unassembled WGS sequence"/>
</dbReference>
<dbReference type="Gene3D" id="2.40.400.10">
    <property type="entry name" value="Acetoacetate decarboxylase-like"/>
    <property type="match status" value="1"/>
</dbReference>
<protein>
    <submittedName>
        <fullName evidence="2">Uncharacterized protein</fullName>
    </submittedName>
</protein>
<dbReference type="SUPFAM" id="SSF160104">
    <property type="entry name" value="Acetoacetate decarboxylase-like"/>
    <property type="match status" value="1"/>
</dbReference>
<keyword evidence="3" id="KW-1185">Reference proteome</keyword>